<dbReference type="GO" id="GO:0005096">
    <property type="term" value="F:GTPase activator activity"/>
    <property type="evidence" value="ECO:0007669"/>
    <property type="project" value="TreeGrafter"/>
</dbReference>
<dbReference type="PROSITE" id="PS50086">
    <property type="entry name" value="TBC_RABGAP"/>
    <property type="match status" value="1"/>
</dbReference>
<gene>
    <name evidence="2" type="ORF">BXZ70DRAFT_898614</name>
</gene>
<dbReference type="SMART" id="SM00164">
    <property type="entry name" value="TBC"/>
    <property type="match status" value="1"/>
</dbReference>
<dbReference type="PANTHER" id="PTHR47219">
    <property type="entry name" value="RAB GTPASE-ACTIVATING PROTEIN 1-LIKE"/>
    <property type="match status" value="1"/>
</dbReference>
<dbReference type="Proteomes" id="UP000813824">
    <property type="component" value="Unassembled WGS sequence"/>
</dbReference>
<evidence type="ECO:0000313" key="3">
    <source>
        <dbReference type="Proteomes" id="UP000813824"/>
    </source>
</evidence>
<keyword evidence="3" id="KW-1185">Reference proteome</keyword>
<dbReference type="Gene3D" id="1.10.472.80">
    <property type="entry name" value="Ypt/Rab-GAP domain of gyp1p, domain 3"/>
    <property type="match status" value="1"/>
</dbReference>
<reference evidence="2" key="1">
    <citation type="journal article" date="2021" name="New Phytol.">
        <title>Evolutionary innovations through gain and loss of genes in the ectomycorrhizal Boletales.</title>
        <authorList>
            <person name="Wu G."/>
            <person name="Miyauchi S."/>
            <person name="Morin E."/>
            <person name="Kuo A."/>
            <person name="Drula E."/>
            <person name="Varga T."/>
            <person name="Kohler A."/>
            <person name="Feng B."/>
            <person name="Cao Y."/>
            <person name="Lipzen A."/>
            <person name="Daum C."/>
            <person name="Hundley H."/>
            <person name="Pangilinan J."/>
            <person name="Johnson J."/>
            <person name="Barry K."/>
            <person name="LaButti K."/>
            <person name="Ng V."/>
            <person name="Ahrendt S."/>
            <person name="Min B."/>
            <person name="Choi I.G."/>
            <person name="Park H."/>
            <person name="Plett J.M."/>
            <person name="Magnuson J."/>
            <person name="Spatafora J.W."/>
            <person name="Nagy L.G."/>
            <person name="Henrissat B."/>
            <person name="Grigoriev I.V."/>
            <person name="Yang Z.L."/>
            <person name="Xu J."/>
            <person name="Martin F.M."/>
        </authorList>
    </citation>
    <scope>NUCLEOTIDE SEQUENCE</scope>
    <source>
        <strain evidence="2">KKN 215</strain>
    </source>
</reference>
<dbReference type="InterPro" id="IPR050302">
    <property type="entry name" value="Rab_GAP_TBC_domain"/>
</dbReference>
<sequence>EKRWKIWFSYVPVSRARKDQDFKNLLGLPIPPSLQCRAWTYLSECQKIYVDGLYARLKEQGGETDAGMEKDAAVFVDNHPQIRATPIVVIVQAYLAMVQDAPYTPGLVSIAGFILLQSPASEEEAFWTFASIIETYIRPHLSEERSLWLDQNTARVVTHLDGNHPELSSRLFDVLEISPSLLLRTWFTHLFVDVLPFQHVLRIWDFTLLEGPDFLIRVAFTILQSCRTTLNGVTSKDTALAILLNPSPQLFAASPNRFIHEVSKVKIFEYDSEPDVDSDEG</sequence>
<dbReference type="Gene3D" id="1.10.8.270">
    <property type="entry name" value="putative rabgap domain of human tbc1 domain family member 14 like domains"/>
    <property type="match status" value="1"/>
</dbReference>
<feature type="domain" description="Rab-GAP TBC" evidence="1">
    <location>
        <begin position="29"/>
        <end position="211"/>
    </location>
</feature>
<dbReference type="GO" id="GO:0031267">
    <property type="term" value="F:small GTPase binding"/>
    <property type="evidence" value="ECO:0007669"/>
    <property type="project" value="TreeGrafter"/>
</dbReference>
<feature type="non-terminal residue" evidence="2">
    <location>
        <position position="281"/>
    </location>
</feature>
<dbReference type="InterPro" id="IPR035969">
    <property type="entry name" value="Rab-GAP_TBC_sf"/>
</dbReference>
<dbReference type="OrthoDB" id="159449at2759"/>
<comment type="caution">
    <text evidence="2">The sequence shown here is derived from an EMBL/GenBank/DDBJ whole genome shotgun (WGS) entry which is preliminary data.</text>
</comment>
<dbReference type="InterPro" id="IPR000195">
    <property type="entry name" value="Rab-GAP-TBC_dom"/>
</dbReference>
<evidence type="ECO:0000313" key="2">
    <source>
        <dbReference type="EMBL" id="KAH8091834.1"/>
    </source>
</evidence>
<protein>
    <submittedName>
        <fullName evidence="2">Rab-GTPase-TBC domain-containing protein</fullName>
    </submittedName>
</protein>
<evidence type="ECO:0000259" key="1">
    <source>
        <dbReference type="PROSITE" id="PS50086"/>
    </source>
</evidence>
<accession>A0A8K0XM18</accession>
<dbReference type="PANTHER" id="PTHR47219:SF9">
    <property type="entry name" value="GTPASE ACTIVATING PROTEIN AND CENTROSOME-ASSOCIATED, ISOFORM B"/>
    <property type="match status" value="1"/>
</dbReference>
<proteinExistence type="predicted"/>
<dbReference type="EMBL" id="JAEVFJ010000034">
    <property type="protein sequence ID" value="KAH8091834.1"/>
    <property type="molecule type" value="Genomic_DNA"/>
</dbReference>
<dbReference type="AlphaFoldDB" id="A0A8K0XM18"/>
<dbReference type="Pfam" id="PF00566">
    <property type="entry name" value="RabGAP-TBC"/>
    <property type="match status" value="1"/>
</dbReference>
<dbReference type="SUPFAM" id="SSF47923">
    <property type="entry name" value="Ypt/Rab-GAP domain of gyp1p"/>
    <property type="match status" value="2"/>
</dbReference>
<organism evidence="2 3">
    <name type="scientific">Cristinia sonorae</name>
    <dbReference type="NCBI Taxonomy" id="1940300"/>
    <lineage>
        <taxon>Eukaryota</taxon>
        <taxon>Fungi</taxon>
        <taxon>Dikarya</taxon>
        <taxon>Basidiomycota</taxon>
        <taxon>Agaricomycotina</taxon>
        <taxon>Agaricomycetes</taxon>
        <taxon>Agaricomycetidae</taxon>
        <taxon>Agaricales</taxon>
        <taxon>Pleurotineae</taxon>
        <taxon>Stephanosporaceae</taxon>
        <taxon>Cristinia</taxon>
    </lineage>
</organism>
<name>A0A8K0XM18_9AGAR</name>